<proteinExistence type="predicted"/>
<evidence type="ECO:0000256" key="1">
    <source>
        <dbReference type="SAM" id="MobiDB-lite"/>
    </source>
</evidence>
<name>A0A917QRF9_9NOCA</name>
<accession>A0A917QRF9</accession>
<reference evidence="2" key="2">
    <citation type="submission" date="2020-09" db="EMBL/GenBank/DDBJ databases">
        <authorList>
            <person name="Sun Q."/>
            <person name="Zhou Y."/>
        </authorList>
    </citation>
    <scope>NUCLEOTIDE SEQUENCE</scope>
    <source>
        <strain evidence="2">CGMCC 4.7278</strain>
    </source>
</reference>
<organism evidence="2 3">
    <name type="scientific">Nocardia camponoti</name>
    <dbReference type="NCBI Taxonomy" id="1616106"/>
    <lineage>
        <taxon>Bacteria</taxon>
        <taxon>Bacillati</taxon>
        <taxon>Actinomycetota</taxon>
        <taxon>Actinomycetes</taxon>
        <taxon>Mycobacteriales</taxon>
        <taxon>Nocardiaceae</taxon>
        <taxon>Nocardia</taxon>
    </lineage>
</organism>
<dbReference type="AlphaFoldDB" id="A0A917QRF9"/>
<evidence type="ECO:0008006" key="4">
    <source>
        <dbReference type="Google" id="ProtNLM"/>
    </source>
</evidence>
<feature type="compositionally biased region" description="Pro residues" evidence="1">
    <location>
        <begin position="286"/>
        <end position="312"/>
    </location>
</feature>
<dbReference type="EMBL" id="BMMW01000004">
    <property type="protein sequence ID" value="GGK63914.1"/>
    <property type="molecule type" value="Genomic_DNA"/>
</dbReference>
<reference evidence="2" key="1">
    <citation type="journal article" date="2014" name="Int. J. Syst. Evol. Microbiol.">
        <title>Complete genome sequence of Corynebacterium casei LMG S-19264T (=DSM 44701T), isolated from a smear-ripened cheese.</title>
        <authorList>
            <consortium name="US DOE Joint Genome Institute (JGI-PGF)"/>
            <person name="Walter F."/>
            <person name="Albersmeier A."/>
            <person name="Kalinowski J."/>
            <person name="Ruckert C."/>
        </authorList>
    </citation>
    <scope>NUCLEOTIDE SEQUENCE</scope>
    <source>
        <strain evidence="2">CGMCC 4.7278</strain>
    </source>
</reference>
<protein>
    <recommendedName>
        <fullName evidence="4">PPE domain-containing protein</fullName>
    </recommendedName>
</protein>
<feature type="region of interest" description="Disordered" evidence="1">
    <location>
        <begin position="177"/>
        <end position="354"/>
    </location>
</feature>
<gene>
    <name evidence="2" type="ORF">GCM10011591_40250</name>
</gene>
<evidence type="ECO:0000313" key="3">
    <source>
        <dbReference type="Proteomes" id="UP000612956"/>
    </source>
</evidence>
<dbReference type="InterPro" id="IPR038332">
    <property type="entry name" value="PPE_sf"/>
</dbReference>
<keyword evidence="3" id="KW-1185">Reference proteome</keyword>
<comment type="caution">
    <text evidence="2">The sequence shown here is derived from an EMBL/GenBank/DDBJ whole genome shotgun (WGS) entry which is preliminary data.</text>
</comment>
<evidence type="ECO:0000313" key="2">
    <source>
        <dbReference type="EMBL" id="GGK63914.1"/>
    </source>
</evidence>
<dbReference type="Gene3D" id="1.20.1260.20">
    <property type="entry name" value="PPE superfamily"/>
    <property type="match status" value="1"/>
</dbReference>
<dbReference type="Proteomes" id="UP000612956">
    <property type="component" value="Unassembled WGS sequence"/>
</dbReference>
<sequence length="354" mass="34249">MSGVDPAYISAMEHFESMPHEQIYQRAQRIDAAAILGSSFAWLEVAAGVSSSAPTAQKGAAQVIDEAGWSGAAADAAAASMRVFADSVDDLAAVCAEVGARLGGVAAAAEAVKIAVVPPGDSGPIGTIARILEAAKVIDAQMAAEALRQEALLAMNMIYKPAYGLAGTNVPGLPEVSVGSGAGVPDSGAKPTDHDAPSALADVPKPVEPLGNPGAADLPPSATAPPAPGSSVPPDTGGESAPPTAGQPVAPPASGVSPTTGPPVPPQPVPSADPPVPNNPGAPVQPTAPPPAPSSGEPVEPPAPGPAAPQPPGAGALTDPGGQPGVTGPIPDAPKPPAQAPTGLDQPGVIGPAR</sequence>
<feature type="compositionally biased region" description="Pro residues" evidence="1">
    <location>
        <begin position="260"/>
        <end position="280"/>
    </location>
</feature>